<dbReference type="GO" id="GO:0004175">
    <property type="term" value="F:endopeptidase activity"/>
    <property type="evidence" value="ECO:0007669"/>
    <property type="project" value="UniProtKB-ARBA"/>
</dbReference>
<feature type="domain" description="CAAX prenyl protease 2/Lysostaphin resistance protein A-like" evidence="2">
    <location>
        <begin position="112"/>
        <end position="211"/>
    </location>
</feature>
<evidence type="ECO:0000259" key="2">
    <source>
        <dbReference type="Pfam" id="PF02517"/>
    </source>
</evidence>
<dbReference type="Proteomes" id="UP000176778">
    <property type="component" value="Unassembled WGS sequence"/>
</dbReference>
<protein>
    <recommendedName>
        <fullName evidence="2">CAAX prenyl protease 2/Lysostaphin resistance protein A-like domain-containing protein</fullName>
    </recommendedName>
</protein>
<organism evidence="3 4">
    <name type="scientific">Candidatus Woesebacteria bacterium RBG_13_46_13</name>
    <dbReference type="NCBI Taxonomy" id="1802479"/>
    <lineage>
        <taxon>Bacteria</taxon>
        <taxon>Candidatus Woeseibacteriota</taxon>
    </lineage>
</organism>
<evidence type="ECO:0000313" key="3">
    <source>
        <dbReference type="EMBL" id="OGM10114.1"/>
    </source>
</evidence>
<comment type="caution">
    <text evidence="3">The sequence shown here is derived from an EMBL/GenBank/DDBJ whole genome shotgun (WGS) entry which is preliminary data.</text>
</comment>
<feature type="transmembrane region" description="Helical" evidence="1">
    <location>
        <begin position="176"/>
        <end position="194"/>
    </location>
</feature>
<sequence>MAKKLSKEKSLKHATAIAAYLLIVWGFYRLMFKLPDEIEELIVKPLVWLLPVFVLLGREKLDLASIGITLKNLFPSVYFALGLGALFVIEAVILNYFKHGGLNFGANIGDSVLFLSLGLSFATAISEEITFRGYIFSRVWSATGNEWLANLTTNAVWTLIHVPWLLFVQRLGPGPLVINLLVTGAFGVGSAFVFARTRNIASSIFLHVLWAWPIILFR</sequence>
<evidence type="ECO:0000256" key="1">
    <source>
        <dbReference type="SAM" id="Phobius"/>
    </source>
</evidence>
<proteinExistence type="predicted"/>
<feature type="transmembrane region" description="Helical" evidence="1">
    <location>
        <begin position="13"/>
        <end position="32"/>
    </location>
</feature>
<evidence type="ECO:0000313" key="4">
    <source>
        <dbReference type="Proteomes" id="UP000176778"/>
    </source>
</evidence>
<feature type="transmembrane region" description="Helical" evidence="1">
    <location>
        <begin position="200"/>
        <end position="217"/>
    </location>
</feature>
<reference evidence="3 4" key="1">
    <citation type="journal article" date="2016" name="Nat. Commun.">
        <title>Thousands of microbial genomes shed light on interconnected biogeochemical processes in an aquifer system.</title>
        <authorList>
            <person name="Anantharaman K."/>
            <person name="Brown C.T."/>
            <person name="Hug L.A."/>
            <person name="Sharon I."/>
            <person name="Castelle C.J."/>
            <person name="Probst A.J."/>
            <person name="Thomas B.C."/>
            <person name="Singh A."/>
            <person name="Wilkins M.J."/>
            <person name="Karaoz U."/>
            <person name="Brodie E.L."/>
            <person name="Williams K.H."/>
            <person name="Hubbard S.S."/>
            <person name="Banfield J.F."/>
        </authorList>
    </citation>
    <scope>NUCLEOTIDE SEQUENCE [LARGE SCALE GENOMIC DNA]</scope>
</reference>
<keyword evidence="1" id="KW-0812">Transmembrane</keyword>
<feature type="transmembrane region" description="Helical" evidence="1">
    <location>
        <begin position="77"/>
        <end position="97"/>
    </location>
</feature>
<name>A0A1F7X4U2_9BACT</name>
<gene>
    <name evidence="3" type="ORF">A2Y68_01570</name>
</gene>
<dbReference type="AlphaFoldDB" id="A0A1F7X4U2"/>
<accession>A0A1F7X4U2</accession>
<dbReference type="STRING" id="1802479.A2Y68_01570"/>
<dbReference type="EMBL" id="MGFR01000001">
    <property type="protein sequence ID" value="OGM10114.1"/>
    <property type="molecule type" value="Genomic_DNA"/>
</dbReference>
<keyword evidence="1" id="KW-1133">Transmembrane helix</keyword>
<keyword evidence="1" id="KW-0472">Membrane</keyword>
<feature type="transmembrane region" description="Helical" evidence="1">
    <location>
        <begin position="104"/>
        <end position="127"/>
    </location>
</feature>
<dbReference type="Pfam" id="PF02517">
    <property type="entry name" value="Rce1-like"/>
    <property type="match status" value="1"/>
</dbReference>
<dbReference type="InterPro" id="IPR003675">
    <property type="entry name" value="Rce1/LyrA-like_dom"/>
</dbReference>
<dbReference type="GO" id="GO:0080120">
    <property type="term" value="P:CAAX-box protein maturation"/>
    <property type="evidence" value="ECO:0007669"/>
    <property type="project" value="UniProtKB-ARBA"/>
</dbReference>